<reference evidence="10 11" key="1">
    <citation type="submission" date="2020-04" db="EMBL/GenBank/DDBJ databases">
        <title>Vibrio sp. SM6, a novel species isolated from seawater.</title>
        <authorList>
            <person name="Wang X."/>
        </authorList>
    </citation>
    <scope>NUCLEOTIDE SEQUENCE [LARGE SCALE GENOMIC DNA]</scope>
    <source>
        <strain evidence="10 11">SM6</strain>
    </source>
</reference>
<dbReference type="NCBIfam" id="TIGR00688">
    <property type="entry name" value="rarD"/>
    <property type="match status" value="1"/>
</dbReference>
<sequence length="297" mass="33143">MNSIWFGNAMAAISFFIWGLLPLYYRLLPDAAMDELLALRIIGSVPVALLLVVGFTRTWPNLSRLIKDRRALFYAFVAGNLMCISWTAFTWALTNDRVMDASLGFFISPLAMVALGVFFLGDKLTLGKKLAIGFAVSGLLYQVVHYGQIPYVALTMGIFFALYGWCKKKVAYDWCTTLYLEVLMLTPFALLYLVIKGTSGELVSMSAGAETFWLYVGSAPVTLLPLIFYSVAIRLANMSSVGLMQYIEPSLQFLLAVFLFGEHFDAVKAVSFALIWTGLLFIILESLFKRQRPLAHP</sequence>
<evidence type="ECO:0000256" key="8">
    <source>
        <dbReference type="SAM" id="Phobius"/>
    </source>
</evidence>
<evidence type="ECO:0000256" key="4">
    <source>
        <dbReference type="ARBA" id="ARBA00022475"/>
    </source>
</evidence>
<dbReference type="Proteomes" id="UP000535589">
    <property type="component" value="Unassembled WGS sequence"/>
</dbReference>
<accession>A0A7X8TNU4</accession>
<evidence type="ECO:0000256" key="3">
    <source>
        <dbReference type="ARBA" id="ARBA00022448"/>
    </source>
</evidence>
<feature type="transmembrane region" description="Helical" evidence="8">
    <location>
        <begin position="5"/>
        <end position="25"/>
    </location>
</feature>
<evidence type="ECO:0000256" key="2">
    <source>
        <dbReference type="ARBA" id="ARBA00007362"/>
    </source>
</evidence>
<keyword evidence="4" id="KW-1003">Cell membrane</keyword>
<evidence type="ECO:0000256" key="7">
    <source>
        <dbReference type="ARBA" id="ARBA00023136"/>
    </source>
</evidence>
<feature type="transmembrane region" description="Helical" evidence="8">
    <location>
        <begin position="71"/>
        <end position="89"/>
    </location>
</feature>
<dbReference type="Pfam" id="PF00892">
    <property type="entry name" value="EamA"/>
    <property type="match status" value="1"/>
</dbReference>
<evidence type="ECO:0000256" key="1">
    <source>
        <dbReference type="ARBA" id="ARBA00004651"/>
    </source>
</evidence>
<feature type="transmembrane region" description="Helical" evidence="8">
    <location>
        <begin position="101"/>
        <end position="119"/>
    </location>
</feature>
<dbReference type="GO" id="GO:0005886">
    <property type="term" value="C:plasma membrane"/>
    <property type="evidence" value="ECO:0007669"/>
    <property type="project" value="UniProtKB-SubCell"/>
</dbReference>
<keyword evidence="3" id="KW-0813">Transport</keyword>
<feature type="transmembrane region" description="Helical" evidence="8">
    <location>
        <begin position="266"/>
        <end position="288"/>
    </location>
</feature>
<dbReference type="InterPro" id="IPR000620">
    <property type="entry name" value="EamA_dom"/>
</dbReference>
<comment type="caution">
    <text evidence="10">The sequence shown here is derived from an EMBL/GenBank/DDBJ whole genome shotgun (WGS) entry which is preliminary data.</text>
</comment>
<comment type="subcellular location">
    <subcellularLocation>
        <location evidence="1">Cell membrane</location>
        <topology evidence="1">Multi-pass membrane protein</topology>
    </subcellularLocation>
</comment>
<evidence type="ECO:0000313" key="11">
    <source>
        <dbReference type="Proteomes" id="UP000535589"/>
    </source>
</evidence>
<dbReference type="RefSeq" id="WP_168835267.1">
    <property type="nucleotide sequence ID" value="NZ_JABAIK010000003.1"/>
</dbReference>
<evidence type="ECO:0000256" key="5">
    <source>
        <dbReference type="ARBA" id="ARBA00022692"/>
    </source>
</evidence>
<dbReference type="InterPro" id="IPR037185">
    <property type="entry name" value="EmrE-like"/>
</dbReference>
<keyword evidence="7 8" id="KW-0472">Membrane</keyword>
<feature type="transmembrane region" description="Helical" evidence="8">
    <location>
        <begin position="215"/>
        <end position="236"/>
    </location>
</feature>
<evidence type="ECO:0000259" key="9">
    <source>
        <dbReference type="Pfam" id="PF00892"/>
    </source>
</evidence>
<feature type="transmembrane region" description="Helical" evidence="8">
    <location>
        <begin position="178"/>
        <end position="195"/>
    </location>
</feature>
<name>A0A7X8TNU4_9VIBR</name>
<feature type="transmembrane region" description="Helical" evidence="8">
    <location>
        <begin position="149"/>
        <end position="166"/>
    </location>
</feature>
<comment type="similarity">
    <text evidence="2">Belongs to the EamA transporter family.</text>
</comment>
<feature type="domain" description="EamA" evidence="9">
    <location>
        <begin position="6"/>
        <end position="140"/>
    </location>
</feature>
<dbReference type="EMBL" id="JABAIK010000003">
    <property type="protein sequence ID" value="NLS12168.1"/>
    <property type="molecule type" value="Genomic_DNA"/>
</dbReference>
<dbReference type="SUPFAM" id="SSF103481">
    <property type="entry name" value="Multidrug resistance efflux transporter EmrE"/>
    <property type="match status" value="2"/>
</dbReference>
<protein>
    <submittedName>
        <fullName evidence="10">EamA family transporter RarD</fullName>
    </submittedName>
</protein>
<keyword evidence="5 8" id="KW-0812">Transmembrane</keyword>
<organism evidence="10 11">
    <name type="scientific">Vibrio agarilyticus</name>
    <dbReference type="NCBI Taxonomy" id="2726741"/>
    <lineage>
        <taxon>Bacteria</taxon>
        <taxon>Pseudomonadati</taxon>
        <taxon>Pseudomonadota</taxon>
        <taxon>Gammaproteobacteria</taxon>
        <taxon>Vibrionales</taxon>
        <taxon>Vibrionaceae</taxon>
        <taxon>Vibrio</taxon>
    </lineage>
</organism>
<feature type="transmembrane region" description="Helical" evidence="8">
    <location>
        <begin position="243"/>
        <end position="260"/>
    </location>
</feature>
<evidence type="ECO:0000256" key="6">
    <source>
        <dbReference type="ARBA" id="ARBA00022989"/>
    </source>
</evidence>
<keyword evidence="6 8" id="KW-1133">Transmembrane helix</keyword>
<proteinExistence type="inferred from homology"/>
<feature type="transmembrane region" description="Helical" evidence="8">
    <location>
        <begin position="126"/>
        <end position="143"/>
    </location>
</feature>
<feature type="transmembrane region" description="Helical" evidence="8">
    <location>
        <begin position="37"/>
        <end position="59"/>
    </location>
</feature>
<keyword evidence="11" id="KW-1185">Reference proteome</keyword>
<gene>
    <name evidence="10" type="primary">rarD</name>
    <name evidence="10" type="ORF">HGP28_04570</name>
</gene>
<dbReference type="AlphaFoldDB" id="A0A7X8TNU4"/>
<dbReference type="InterPro" id="IPR004626">
    <property type="entry name" value="RarD"/>
</dbReference>
<evidence type="ECO:0000313" key="10">
    <source>
        <dbReference type="EMBL" id="NLS12168.1"/>
    </source>
</evidence>